<gene>
    <name evidence="2" type="ordered locus">CCNA_01377</name>
</gene>
<evidence type="ECO:0000313" key="2">
    <source>
        <dbReference type="EMBL" id="ACL94842.2"/>
    </source>
</evidence>
<organism evidence="2 3">
    <name type="scientific">Caulobacter vibrioides (strain NA1000 / CB15N)</name>
    <name type="common">Caulobacter crescentus</name>
    <dbReference type="NCBI Taxonomy" id="565050"/>
    <lineage>
        <taxon>Bacteria</taxon>
        <taxon>Pseudomonadati</taxon>
        <taxon>Pseudomonadota</taxon>
        <taxon>Alphaproteobacteria</taxon>
        <taxon>Caulobacterales</taxon>
        <taxon>Caulobacteraceae</taxon>
        <taxon>Caulobacter</taxon>
    </lineage>
</organism>
<dbReference type="HOGENOM" id="CLU_3150846_0_0_5"/>
<dbReference type="RefSeq" id="YP_002516750.2">
    <property type="nucleotide sequence ID" value="NC_011916.1"/>
</dbReference>
<feature type="transmembrane region" description="Helical" evidence="1">
    <location>
        <begin position="6"/>
        <end position="24"/>
    </location>
</feature>
<keyword evidence="3" id="KW-1185">Reference proteome</keyword>
<sequence>MHGAPMVIALALVALVLIYFLPWIDEKLKRAYGRWRRKRRERRQQRMR</sequence>
<dbReference type="Proteomes" id="UP000001364">
    <property type="component" value="Chromosome"/>
</dbReference>
<name>A0A0H3C6D6_CAUVN</name>
<dbReference type="EMBL" id="CP001340">
    <property type="protein sequence ID" value="ACL94842.2"/>
    <property type="molecule type" value="Genomic_DNA"/>
</dbReference>
<dbReference type="AlphaFoldDB" id="A0A0H3C6D6"/>
<reference evidence="2 3" key="1">
    <citation type="journal article" date="2010" name="J. Bacteriol.">
        <title>The genetic basis of laboratory adaptation in Caulobacter crescentus.</title>
        <authorList>
            <person name="Marks M.E."/>
            <person name="Castro-Rojas C.M."/>
            <person name="Teiling C."/>
            <person name="Du L."/>
            <person name="Kapatral V."/>
            <person name="Walunas T.L."/>
            <person name="Crosson S."/>
        </authorList>
    </citation>
    <scope>NUCLEOTIDE SEQUENCE [LARGE SCALE GENOMIC DNA]</scope>
    <source>
        <strain evidence="3">NA1000 / CB15N</strain>
    </source>
</reference>
<protein>
    <submittedName>
        <fullName evidence="2">Uncharacterized protein</fullName>
    </submittedName>
</protein>
<evidence type="ECO:0000313" key="3">
    <source>
        <dbReference type="Proteomes" id="UP000001364"/>
    </source>
</evidence>
<accession>A0A0H3C6D6</accession>
<evidence type="ECO:0000256" key="1">
    <source>
        <dbReference type="SAM" id="Phobius"/>
    </source>
</evidence>
<dbReference type="KEGG" id="ccs:CCNA_01377"/>
<dbReference type="GeneID" id="7331835"/>
<dbReference type="RefSeq" id="WP_024265699.1">
    <property type="nucleotide sequence ID" value="NC_011916.1"/>
</dbReference>
<keyword evidence="1" id="KW-0472">Membrane</keyword>
<keyword evidence="1" id="KW-0812">Transmembrane</keyword>
<proteinExistence type="predicted"/>
<keyword evidence="1" id="KW-1133">Transmembrane helix</keyword>